<evidence type="ECO:0000256" key="4">
    <source>
        <dbReference type="ARBA" id="ARBA00022598"/>
    </source>
</evidence>
<dbReference type="InterPro" id="IPR000873">
    <property type="entry name" value="AMP-dep_synth/lig_dom"/>
</dbReference>
<dbReference type="InterPro" id="IPR045851">
    <property type="entry name" value="AMP-bd_C_sf"/>
</dbReference>
<dbReference type="GO" id="GO:0043041">
    <property type="term" value="P:amino acid activation for nonribosomal peptide biosynthetic process"/>
    <property type="evidence" value="ECO:0007669"/>
    <property type="project" value="TreeGrafter"/>
</dbReference>
<dbReference type="EMBL" id="CAJPDR010000173">
    <property type="protein sequence ID" value="CAF9923672.1"/>
    <property type="molecule type" value="Genomic_DNA"/>
</dbReference>
<dbReference type="Pfam" id="PF00550">
    <property type="entry name" value="PP-binding"/>
    <property type="match status" value="4"/>
</dbReference>
<dbReference type="Gene3D" id="3.30.559.10">
    <property type="entry name" value="Chloramphenicol acetyltransferase-like domain"/>
    <property type="match status" value="4"/>
</dbReference>
<dbReference type="PANTHER" id="PTHR45527">
    <property type="entry name" value="NONRIBOSOMAL PEPTIDE SYNTHETASE"/>
    <property type="match status" value="1"/>
</dbReference>
<dbReference type="InterPro" id="IPR023213">
    <property type="entry name" value="CAT-like_dom_sf"/>
</dbReference>
<dbReference type="GO" id="GO:0031169">
    <property type="term" value="P:ferrichrome biosynthetic process"/>
    <property type="evidence" value="ECO:0007669"/>
    <property type="project" value="UniProtKB-ARBA"/>
</dbReference>
<feature type="domain" description="Carrier" evidence="7">
    <location>
        <begin position="2531"/>
        <end position="2604"/>
    </location>
</feature>
<dbReference type="SUPFAM" id="SSF47336">
    <property type="entry name" value="ACP-like"/>
    <property type="match status" value="4"/>
</dbReference>
<dbReference type="InterPro" id="IPR010071">
    <property type="entry name" value="AA_adenyl_dom"/>
</dbReference>
<feature type="compositionally biased region" description="Polar residues" evidence="6">
    <location>
        <begin position="1"/>
        <end position="13"/>
    </location>
</feature>
<dbReference type="Proteomes" id="UP000664203">
    <property type="component" value="Unassembled WGS sequence"/>
</dbReference>
<dbReference type="CDD" id="cd05918">
    <property type="entry name" value="A_NRPS_SidN3_like"/>
    <property type="match status" value="1"/>
</dbReference>
<dbReference type="InterPro" id="IPR006162">
    <property type="entry name" value="Ppantetheine_attach_site"/>
</dbReference>
<dbReference type="GO" id="GO:0016874">
    <property type="term" value="F:ligase activity"/>
    <property type="evidence" value="ECO:0007669"/>
    <property type="project" value="UniProtKB-KW"/>
</dbReference>
<dbReference type="InterPro" id="IPR001242">
    <property type="entry name" value="Condensation_dom"/>
</dbReference>
<dbReference type="PROSITE" id="PS50075">
    <property type="entry name" value="CARRIER"/>
    <property type="match status" value="4"/>
</dbReference>
<dbReference type="FunFam" id="3.40.50.12780:FF:000024">
    <property type="entry name" value="Nonribosomal siderophore peptide synthase SidC"/>
    <property type="match status" value="2"/>
</dbReference>
<dbReference type="GO" id="GO:0031177">
    <property type="term" value="F:phosphopantetheine binding"/>
    <property type="evidence" value="ECO:0007669"/>
    <property type="project" value="InterPro"/>
</dbReference>
<organism evidence="8 9">
    <name type="scientific">Alectoria fallacina</name>
    <dbReference type="NCBI Taxonomy" id="1903189"/>
    <lineage>
        <taxon>Eukaryota</taxon>
        <taxon>Fungi</taxon>
        <taxon>Dikarya</taxon>
        <taxon>Ascomycota</taxon>
        <taxon>Pezizomycotina</taxon>
        <taxon>Lecanoromycetes</taxon>
        <taxon>OSLEUM clade</taxon>
        <taxon>Lecanoromycetidae</taxon>
        <taxon>Lecanorales</taxon>
        <taxon>Lecanorineae</taxon>
        <taxon>Parmeliaceae</taxon>
        <taxon>Alectoria</taxon>
    </lineage>
</organism>
<keyword evidence="9" id="KW-1185">Reference proteome</keyword>
<evidence type="ECO:0000259" key="7">
    <source>
        <dbReference type="PROSITE" id="PS50075"/>
    </source>
</evidence>
<dbReference type="InterPro" id="IPR042099">
    <property type="entry name" value="ANL_N_sf"/>
</dbReference>
<sequence length="3665" mass="405100">MPTRDSINASSNPSTNLSLHNGLNNHHGTSPYPSYDSKADFDLGSPKHSPPTPFPSLTGWRSRTRIGQLKSVTISSRVTSVHLHDATASLGASPVTALQAAWAVILSTYTAAQDDVIYTTLIASPAEHSSDNSSEDDFLAAPTRVCLHTPHMWGQKTIGGILKHLTESNALALRRSKQPVISAAHNKKLSKHGTMIALKSKVCSGQDDDVFKLSNGLFEREELAVSLIAWPNSAGFVELKVFYIDLLLNETSALVMLKQLDDILAFILENPAKPIASSSAAIRTSLLSTLNETPWSPEFSSQAPHLHAQFESFASHSPHRVALDFRKDVFSEISSEDTMWTYEQLNKRAEIVATHLIQRFGPLNDKIIPICVERRPELYVAILGILKTGGAWCPIDPSFPPRRRHDLIARTGAQMLVVAEQKPTDSSDGIPQGVITVDITCLEDTDRVETPSAKMGSLAYLIWTSGTTGDPKGVPINHEAAVTSMRALQRSIPTDVTGGNVRCLQFSQFTFDVFVQDLFYTWGVGGTVISSTREIMLGSFAELATKTKATHAHLTPAFAASVPRERCRTLEVITMIGEKLPQSVADDWSRNMRAFNTYGPAETTVVSTFRQFGATGDEVQSENIGFPLVSVSTFVMRDNCPLMRQGIGELALGGPQLSKGYWNDPEISSGRFVWNEQYSRPLYMTGDLVRQLYDGSLEFVGRTDDLIKIQGIRVELSEIGFSLRSCHPLIEQVEIQYLNRGDRPSKVIVAFLAAPKLDNTKGMGPTSQLIANEDSVPIAKSALLEAQKGLPDHMIPSVFLVINSIPRTSSAKTDKAILKEIYSSVDLGTWERMLSSNDNNIREVATWSTRESDLIATVAELSGTSRDSMSRASDLRSIGVDSIAATRLAPMLNVKGFPLSVTDILQCQNLDDLSKVTDKSCTTHPIERFDLEAFHNEWYIRVREEIKRDDVFVAPVLPLQESLLSESMQNASAYWSSVFLSLDPQIDIIRLHEAWSQVVSDTEALRTGFIPSAVLEHRDDAPISDSTFMQLIYEKATIDWTCVKSSKARIKDLATQRAITVAESRQKDHFKDPLLAITIFEQPNHHVMMISVHHAVRDEASLEFILEDVSKSYHKVGERSEQRHQLREALQVMLPTKAQINQDEDFWSKALENFVATDDANAWPDLTGKNTRSKDSATEFLVHTQALKTSYKDLQIAALGLGASSVASVLRVAWGCVLLEYLETDSVVFAEIWSNRIDEFSLADVVGPLLTVLPVPFHALGSAREALISQSSFQRESRAHRSTHSRVIQKLLGRSENQVLYPAVFNFLPDFREDRRNDYFSLWSRNDNLVGFTVEHPLALNVAPAANGVLEMEISASQNVMSSAHLTIIALQVEAFVETMLRFPDMPLVQLSSYFPKDLLSMTSVSFSEEVRLAWKQNPTDWVDHYAAVYPHWPAAQVVTSLGNECESESWSFAELHSAYNRVAAFISHSGHFKRMIAVCLDRRLEAYAIILGILASDNVYLPIDEELPGERKSFLLQDSTAAMLFTTKSLARTFSSITSESRVVYVDDSTYIEQMLNGHSVGMPSQPQASDNAYLLYTSGSTGVPKGVLVGRGNLCSFIEGLSEFICPLIPGMKELPGKGKYLGLASRAFDVHIAEMFLAWRQGLTAVTASRTMLLDNLELALRKLKITHASFVPSLIDQAGLDSAHLPDLHYLGVGGEKMSKRVIDTWASNANATLVNAYGPTEMTIGCTAAEVTQQSNLRNVGQPYGNSVAHVLVPGSDRYTLRGVAGELCFTGDLVANGYHNRPDAKGFVDDFNGGRMYRTGDIVRLMADDTLEYLRREDDQTKVRGQRLELGEITEAIRSTAVSTLGLSKIDVATMVAQHPKLSRSQLVSFIVPSPHSNKASELPRTLSSAYDYTIAGNLQAGCRKVLPSYMVPDVVIPLTKLPLAPSSGKADLKILKALFAEIPIADMMYHTSSEQPDQPESSRRGLSEAERNVRSVVMSTLAVDAAEISNSTNIFRLGLDSLSAISLAIKMQRLGYDCTVSNVLRNPFLELLALLPQKEQSKGAPTDRITRTRSILADVEYRFRGARSHALCDSFIQAVKPCMPLQETLVATSLSDKSGALYVNHVSLKLSTEIDRAHLYSAWAKVVADHEILRTCFQEFETGFVQVVLGYDESRSVSWKDTATSDPELDSQLQQSKSATEIISDIASKAPMRLTLFRRPSGDKDSILLISIHHALYDRESIAMVLRDLDTRYHSAIPSAHAPFDTMIEYVCSQDQEASKVFWRDYLAHYRTASIVAPADTTDENLKDNVFSTVDRTLASPLAELEYFSSSISGTVTSTIQAVFGIILARTLKTHDVVFGAVLSGRTVPIENPHTIVAPCITTIPQRVNVRTDCSTIVDTVKDAQQGFVASLEFQHTALRHIHRWLGADKPLFDCLVSYVQKTDSKPSPHPQLWTELEGSMPNDFPFSIEFEADHEAGRMRAHCTFSRQFGDLDRAASLLEGIDLLLGALVRRENITAEDLGLSKSDAMDFRSKPQIWDESHWVPRELEMRELAAEVCGISADDISKGASFFSLGIDSITAIRLAERLRRSGMECSSADVMRHSCIGALAQRIDVLPPQINSIDKLADWPQEYDLNRDIPKIPKLSHRDTVTDVYACTPLQSSMLTQTLGSDGRLYFHHHAVRLADHIDLPRLKQAWECLTVKTEILRTSFHFSSAVNLWLAAVHQESPNTWEERDIRTSMSNSLIDITKLSLFYEEADFGKPPGKTTILKAITETVFVISMHHSLYDGTSINLLFQDLARLYEGIDLPQRAPFSDAARAISKSNTAADEFWLPNLSGFVNSEVSPSQKATETEMIEIGTTLKMNAEIILRGCKGLGVTIQTVALLAYGKSLACVSGRRDIVFGHVVGGRSLAIPGADEVVGPLFNTVPSRIVFNKTHVTNETAVLEIQQSSGDSQSYQHASLGRIQQAWRQKVGDANAQLFDTLFIFQNTANKVSFTDGLWTPLDIGEVVAPTEYSTNFEFEQREEDIIIRVTSRKGLKTREQLQAWLTNFEQVFQDILEHPQRSVMAFPDSFQSLPLAIGSEKSRPSPQDDIDPGPDLESIRTALSEVSGISSENISENASIFALGLDSISAIQVAATCRKQGCGVSVADILQGRTLGGICRRLRERNPEQNNHAKTQGTLVSTELRSKALVLANVKDEDIEDVLPCLAGQLYHLASWLKSRRTMCEATWTYQCSRRLNVDDLRSAWRGLRERHSVLRTIFVALSPKETAQVVLKGSTLNDDTFKYTDVRDDSADGVIDQIKLEAKEPFDLFSPPSKLHLVHGGTQDFVILRLHHATYDAWTVQTLVEDLAAFYHGTHLPSPLRFESFIHYTMRTIRTEPEQVYWHKSLENCQQTLLQQSSLTQSNTLIPTSTNSTPIFISIKSAIAKLQDLETSCRQSSTSLPTIILLAYARALARRTSVTNPAFGLYQAGRSASFKGIDQLCVPCLNITPVVIPAALDRPVLESAQRLHSDLAERVEYEQSYLHEVLELVGCGGKPLFNTFVNILSHEGAHGAPSPSPTITITTTTRSSDPLFIPHQPANLPMDPAPAEPMNDGKTAVDALEVGYLAEKNLYLDVVRRVEDDCVDFGIRCDGELMDGGAVRAFAGEVAGEVEKIVGGIERGGGEDPGMDVFNVD</sequence>
<dbReference type="InterPro" id="IPR009081">
    <property type="entry name" value="PP-bd_ACP"/>
</dbReference>
<dbReference type="Gene3D" id="1.10.1200.10">
    <property type="entry name" value="ACP-like"/>
    <property type="match status" value="4"/>
</dbReference>
<feature type="domain" description="Carrier" evidence="7">
    <location>
        <begin position="845"/>
        <end position="921"/>
    </location>
</feature>
<evidence type="ECO:0000256" key="6">
    <source>
        <dbReference type="SAM" id="MobiDB-lite"/>
    </source>
</evidence>
<dbReference type="CDD" id="cd19542">
    <property type="entry name" value="CT_NRPS-like"/>
    <property type="match status" value="2"/>
</dbReference>
<feature type="domain" description="Carrier" evidence="7">
    <location>
        <begin position="3084"/>
        <end position="3157"/>
    </location>
</feature>
<feature type="compositionally biased region" description="Polar residues" evidence="6">
    <location>
        <begin position="1957"/>
        <end position="1966"/>
    </location>
</feature>
<evidence type="ECO:0000313" key="9">
    <source>
        <dbReference type="Proteomes" id="UP000664203"/>
    </source>
</evidence>
<evidence type="ECO:0000256" key="5">
    <source>
        <dbReference type="ARBA" id="ARBA00029454"/>
    </source>
</evidence>
<dbReference type="InterPro" id="IPR020806">
    <property type="entry name" value="PKS_PP-bd"/>
</dbReference>
<evidence type="ECO:0000256" key="1">
    <source>
        <dbReference type="ARBA" id="ARBA00004924"/>
    </source>
</evidence>
<dbReference type="SMART" id="SM00823">
    <property type="entry name" value="PKS_PP"/>
    <property type="match status" value="2"/>
</dbReference>
<dbReference type="Pfam" id="PF00501">
    <property type="entry name" value="AMP-binding"/>
    <property type="match status" value="2"/>
</dbReference>
<evidence type="ECO:0000256" key="3">
    <source>
        <dbReference type="ARBA" id="ARBA00022553"/>
    </source>
</evidence>
<feature type="compositionally biased region" description="Low complexity" evidence="6">
    <location>
        <begin position="14"/>
        <end position="30"/>
    </location>
</feature>
<feature type="compositionally biased region" description="Basic and acidic residues" evidence="6">
    <location>
        <begin position="1967"/>
        <end position="1976"/>
    </location>
</feature>
<keyword evidence="4" id="KW-0436">Ligase</keyword>
<dbReference type="Gene3D" id="3.30.300.30">
    <property type="match status" value="2"/>
</dbReference>
<comment type="similarity">
    <text evidence="5">Belongs to the NRP synthetase family.</text>
</comment>
<protein>
    <recommendedName>
        <fullName evidence="7">Carrier domain-containing protein</fullName>
    </recommendedName>
</protein>
<feature type="region of interest" description="Disordered" evidence="6">
    <location>
        <begin position="1957"/>
        <end position="1976"/>
    </location>
</feature>
<dbReference type="FunFam" id="3.30.559.30:FF:000014">
    <property type="entry name" value="Nonribosomal siderophore peptide synthase SidC"/>
    <property type="match status" value="1"/>
</dbReference>
<feature type="region of interest" description="Disordered" evidence="6">
    <location>
        <begin position="1"/>
        <end position="60"/>
    </location>
</feature>
<comment type="pathway">
    <text evidence="1">Siderophore biosynthesis.</text>
</comment>
<dbReference type="GO" id="GO:0010106">
    <property type="term" value="P:cellular response to iron ion starvation"/>
    <property type="evidence" value="ECO:0007669"/>
    <property type="project" value="UniProtKB-ARBA"/>
</dbReference>
<keyword evidence="2" id="KW-0596">Phosphopantetheine</keyword>
<evidence type="ECO:0000256" key="2">
    <source>
        <dbReference type="ARBA" id="ARBA00022450"/>
    </source>
</evidence>
<dbReference type="SUPFAM" id="SSF56801">
    <property type="entry name" value="Acetyl-CoA synthetase-like"/>
    <property type="match status" value="2"/>
</dbReference>
<feature type="domain" description="Carrier" evidence="7">
    <location>
        <begin position="1971"/>
        <end position="2047"/>
    </location>
</feature>
<dbReference type="PROSITE" id="PS00012">
    <property type="entry name" value="PHOSPHOPANTETHEINE"/>
    <property type="match status" value="1"/>
</dbReference>
<dbReference type="Gene3D" id="3.30.559.30">
    <property type="entry name" value="Nonribosomal peptide synthetase, condensation domain"/>
    <property type="match status" value="5"/>
</dbReference>
<dbReference type="InterPro" id="IPR020845">
    <property type="entry name" value="AMP-binding_CS"/>
</dbReference>
<comment type="caution">
    <text evidence="8">The sequence shown here is derived from an EMBL/GenBank/DDBJ whole genome shotgun (WGS) entry which is preliminary data.</text>
</comment>
<dbReference type="PANTHER" id="PTHR45527:SF2">
    <property type="entry name" value="FERRICROCIN SYNTHETASE (NONRIBOSOMAL PEPTIDE SIDEROPHORE SYNTHASE ) (EUROFUNG)"/>
    <property type="match status" value="1"/>
</dbReference>
<dbReference type="FunFam" id="3.30.300.30:FF:000015">
    <property type="entry name" value="Nonribosomal peptide synthase SidD"/>
    <property type="match status" value="1"/>
</dbReference>
<keyword evidence="3" id="KW-0597">Phosphoprotein</keyword>
<dbReference type="FunFam" id="3.30.300.30:FF:000033">
    <property type="entry name" value="Nonribosomal siderophore peptide synthase SidC"/>
    <property type="match status" value="1"/>
</dbReference>
<reference evidence="8" key="1">
    <citation type="submission" date="2021-03" db="EMBL/GenBank/DDBJ databases">
        <authorList>
            <person name="Tagirdzhanova G."/>
        </authorList>
    </citation>
    <scope>NUCLEOTIDE SEQUENCE</scope>
</reference>
<gene>
    <name evidence="8" type="ORF">ALECFALPRED_002525</name>
</gene>
<evidence type="ECO:0000313" key="8">
    <source>
        <dbReference type="EMBL" id="CAF9923672.1"/>
    </source>
</evidence>
<dbReference type="Gene3D" id="3.40.50.12780">
    <property type="entry name" value="N-terminal domain of ligase-like"/>
    <property type="match status" value="2"/>
</dbReference>
<dbReference type="NCBIfam" id="TIGR01733">
    <property type="entry name" value="AA-adenyl-dom"/>
    <property type="match status" value="1"/>
</dbReference>
<dbReference type="Pfam" id="PF00668">
    <property type="entry name" value="Condensation"/>
    <property type="match status" value="4"/>
</dbReference>
<proteinExistence type="inferred from homology"/>
<accession>A0A8H3FJ00</accession>
<dbReference type="InterPro" id="IPR036736">
    <property type="entry name" value="ACP-like_sf"/>
</dbReference>
<dbReference type="SUPFAM" id="SSF52777">
    <property type="entry name" value="CoA-dependent acyltransferases"/>
    <property type="match status" value="9"/>
</dbReference>
<dbReference type="PROSITE" id="PS00455">
    <property type="entry name" value="AMP_BINDING"/>
    <property type="match status" value="2"/>
</dbReference>
<name>A0A8H3FJ00_9LECA</name>
<dbReference type="OrthoDB" id="416786at2759"/>
<dbReference type="GO" id="GO:0005737">
    <property type="term" value="C:cytoplasm"/>
    <property type="evidence" value="ECO:0007669"/>
    <property type="project" value="TreeGrafter"/>
</dbReference>